<dbReference type="PROSITE" id="PS51160">
    <property type="entry name" value="ACYLPHOSPHATASE_3"/>
    <property type="match status" value="1"/>
</dbReference>
<name>A0A848DB58_9EURY</name>
<gene>
    <name evidence="4" type="ORF">GIS02_05195</name>
</gene>
<dbReference type="Pfam" id="PF00708">
    <property type="entry name" value="Acylphosphatase"/>
    <property type="match status" value="1"/>
</dbReference>
<dbReference type="EC" id="3.6.1.7" evidence="1"/>
<evidence type="ECO:0000313" key="4">
    <source>
        <dbReference type="EMBL" id="NMG83584.1"/>
    </source>
</evidence>
<dbReference type="Gene3D" id="3.30.70.100">
    <property type="match status" value="1"/>
</dbReference>
<comment type="catalytic activity">
    <reaction evidence="1">
        <text>an acyl phosphate + H2O = a carboxylate + phosphate + H(+)</text>
        <dbReference type="Rhea" id="RHEA:14965"/>
        <dbReference type="ChEBI" id="CHEBI:15377"/>
        <dbReference type="ChEBI" id="CHEBI:15378"/>
        <dbReference type="ChEBI" id="CHEBI:29067"/>
        <dbReference type="ChEBI" id="CHEBI:43474"/>
        <dbReference type="ChEBI" id="CHEBI:59918"/>
        <dbReference type="EC" id="3.6.1.7"/>
    </reaction>
</comment>
<dbReference type="SUPFAM" id="SSF54975">
    <property type="entry name" value="Acylphosphatase/BLUF domain-like"/>
    <property type="match status" value="1"/>
</dbReference>
<protein>
    <recommendedName>
        <fullName evidence="1">acylphosphatase</fullName>
        <ecNumber evidence="1">3.6.1.7</ecNumber>
    </recommendedName>
</protein>
<evidence type="ECO:0000256" key="1">
    <source>
        <dbReference type="PROSITE-ProRule" id="PRU00520"/>
    </source>
</evidence>
<accession>A0A848DB58</accession>
<feature type="active site" evidence="1">
    <location>
        <position position="18"/>
    </location>
</feature>
<sequence length="113" mass="12843">MKAKKIAIKGKVHDVGYRLFLMSEAERLLIEEFDAQNVLVNEEQHLIVLVEGAEEKIDGFVAFAESNYPPAALVESIEVEDHEEAVRSIDAFRQSFMVFQLMKIAQTWEACAQ</sequence>
<comment type="similarity">
    <text evidence="2">Belongs to the acylphosphatase family.</text>
</comment>
<feature type="domain" description="Acylphosphatase-like" evidence="3">
    <location>
        <begin position="3"/>
        <end position="96"/>
    </location>
</feature>
<dbReference type="EMBL" id="WNEG01000091">
    <property type="protein sequence ID" value="NMG83584.1"/>
    <property type="molecule type" value="Genomic_DNA"/>
</dbReference>
<reference evidence="4" key="1">
    <citation type="journal article" date="2020" name="MBio">
        <title>'Candidatus Ethanoperedens,' a Thermophilic Genus of Archaea Mediating the Anaerobic Oxidation of Ethane.</title>
        <authorList>
            <person name="Hahn C.J."/>
            <person name="Laso-Perez R."/>
            <person name="Vulcano F."/>
            <person name="Vaziourakis K.M."/>
            <person name="Stokke R."/>
            <person name="Steen I.H."/>
            <person name="Teske A."/>
            <person name="Boetius A."/>
            <person name="Liebeke M."/>
            <person name="Amann R."/>
            <person name="Knittel K."/>
            <person name="Wegener G."/>
        </authorList>
    </citation>
    <scope>NUCLEOTIDE SEQUENCE</scope>
    <source>
        <strain evidence="4">GoM-Arc1-LC-WB58</strain>
    </source>
</reference>
<comment type="caution">
    <text evidence="4">The sequence shown here is derived from an EMBL/GenBank/DDBJ whole genome shotgun (WGS) entry which is preliminary data.</text>
</comment>
<dbReference type="Proteomes" id="UP000606580">
    <property type="component" value="Unassembled WGS sequence"/>
</dbReference>
<evidence type="ECO:0000256" key="2">
    <source>
        <dbReference type="RuleBase" id="RU004168"/>
    </source>
</evidence>
<dbReference type="AlphaFoldDB" id="A0A848DB58"/>
<dbReference type="InterPro" id="IPR036046">
    <property type="entry name" value="Acylphosphatase-like_dom_sf"/>
</dbReference>
<dbReference type="GO" id="GO:0003998">
    <property type="term" value="F:acylphosphatase activity"/>
    <property type="evidence" value="ECO:0007669"/>
    <property type="project" value="UniProtKB-EC"/>
</dbReference>
<proteinExistence type="inferred from homology"/>
<dbReference type="InterPro" id="IPR001792">
    <property type="entry name" value="Acylphosphatase-like_dom"/>
</dbReference>
<organism evidence="4 5">
    <name type="scientific">Candidatus Ethanoperedens thermophilum</name>
    <dbReference type="NCBI Taxonomy" id="2766897"/>
    <lineage>
        <taxon>Archaea</taxon>
        <taxon>Methanobacteriati</taxon>
        <taxon>Methanobacteriota</taxon>
        <taxon>Stenosarchaea group</taxon>
        <taxon>Methanomicrobia</taxon>
        <taxon>Methanosarcinales</taxon>
        <taxon>Methanosarcinales incertae sedis</taxon>
        <taxon>GOM Arc I cluster</taxon>
        <taxon>Candidatus Ethanoperedens</taxon>
    </lineage>
</organism>
<evidence type="ECO:0000313" key="5">
    <source>
        <dbReference type="Proteomes" id="UP000606580"/>
    </source>
</evidence>
<keyword evidence="1" id="KW-0378">Hydrolase</keyword>
<evidence type="ECO:0000259" key="3">
    <source>
        <dbReference type="PROSITE" id="PS51160"/>
    </source>
</evidence>
<feature type="active site" evidence="1">
    <location>
        <position position="37"/>
    </location>
</feature>